<sequence length="1442" mass="158554">MPRSQSPRRSGRSKSPRRGGSSAIVASTHSRTTVTNDRTGRSGSKRDKKNAVVVPSNASANGSDIHRSSQSYQSGRNSRSNGPGDDQDHPDLAELEERLNEDVDDEFFQDPRKFHTLHRVIDVLGMQLVDDLTTAGGGNSGAWQKLDKNPAYRNLKDQQQVVEEAIEHLALLHSADLNGSVVQVGRVARQFHDAVSQVRHLRKQVKEIQETLGAGGQSGPTTTSTTASAGAMASKGGVAANNAQAAAVAAAASSAMSLRELWLKKLECEAVLSLLEKLDTIRAAPLQFDNYLNQHRIGAAVLCVAGALDTMFSSDVSQVQALHKIMEQLMIRKQRAEEVVWELLLDVLFLRTGNGMAQLMALGGPQAGGLLSGPGKSGRRSIAAAGSVSSGTPADGTTASDAAGALIVQNTSGGSSPAVAAARIWNLPPSSWDYVYRQQMGIINPFLTAKMRFALDPDLQVDSILLTLEQKVQEVLVDEDFYEDDDEIAMTMSGSADEVEASNDEKKHDPSSGTGKNLRVVVSGQRGRPRVVIPPAMLEAEFDLEADERRSLEEQQYDSQGRRRQQSLQMTKPTYLDHVLALRSLVECLVRLRRLDDVERIITESLERELSQLVQREQARTFLWVEKSSTNQLRKSGRYAMLLTKAGATTDLRDFRRHMNHILSAFGNVQVRLMHLTQVIRHKLSAEKGHHSNYSNNSVALRNLLANARSIMERELKSFLNSCLMESAQATETKRGMVLDSVSGQSRPTGKNAGKKRENSLFSLGIIGIGDKDKDNDSNQWLASTTSSRRSTIQAYTTPKFVMEILFPKTTQNGSPQIRHALFFRKALAKWQRDNDAMRYQLAVATGEDTSNQSYLAQREQPALEYLDNIIQKELLPVLQEEAVNGTVQALERPDAFDPVLDRNVYARADSNEPQDVDMCKACTALYNFTGPLFLALHRLPQGGDMYLPLVAVLEHVILTFISRVKQQVSRICNDKTALQLLMDSTAASAAAAVIGGDGKAKSQMQSFAHVMERRKAFAQLVMAYADGDLLEAVNDEKTGELSVVPSIPAPAGDTPRSASEMANKIAGMEDLDLIGGVEREEANLSVELHFVKPYLEFAGMEVAQLKTCSDEDLMKAACLAHSLLKLSSLLDSRLKIRSRLGISSTKTLTNTRALREAIKTIKANGLKMAKFCRSDILLQSITRLSKVCTSSTIVARDAVRIPSSVNDLGEYMTAASDNLREAAGNAVTAYAFSTLEQYIPLCLIQTVRVLAAGKGVVAKAPLTMNGIEALDRSGSVLYRDLKGATSFDNSFWDIELAAVSFERSASFIAMMELEMPELEARCWTVPHAGKTFGWIRRSWPIELQEDVPDRHLIPKMALSYVFSPFFITMSFDRMKFKVLILAMQGNDCFEMLQRMHSICQHARTGCYLTAEMNVKKMGTLIGTCIDLKRLSILDLPHCADQ</sequence>
<dbReference type="PANTHER" id="PTHR14146">
    <property type="entry name" value="EXOCYST COMPLEX COMPONENT 4"/>
    <property type="match status" value="1"/>
</dbReference>
<evidence type="ECO:0000313" key="4">
    <source>
        <dbReference type="Proteomes" id="UP000693970"/>
    </source>
</evidence>
<evidence type="ECO:0000256" key="2">
    <source>
        <dbReference type="SAM" id="MobiDB-lite"/>
    </source>
</evidence>
<feature type="compositionally biased region" description="Low complexity" evidence="2">
    <location>
        <begin position="219"/>
        <end position="228"/>
    </location>
</feature>
<dbReference type="InterPro" id="IPR039682">
    <property type="entry name" value="Sec8/EXOC4"/>
</dbReference>
<dbReference type="EMBL" id="JAGRRH010000002">
    <property type="protein sequence ID" value="KAG7373392.1"/>
    <property type="molecule type" value="Genomic_DNA"/>
</dbReference>
<feature type="compositionally biased region" description="Polar residues" evidence="2">
    <location>
        <begin position="56"/>
        <end position="81"/>
    </location>
</feature>
<dbReference type="Proteomes" id="UP000693970">
    <property type="component" value="Unassembled WGS sequence"/>
</dbReference>
<dbReference type="OrthoDB" id="42277at2759"/>
<keyword evidence="1" id="KW-0653">Protein transport</keyword>
<dbReference type="GO" id="GO:0000145">
    <property type="term" value="C:exocyst"/>
    <property type="evidence" value="ECO:0007669"/>
    <property type="project" value="UniProtKB-UniRule"/>
</dbReference>
<dbReference type="GO" id="GO:0006893">
    <property type="term" value="P:Golgi to plasma membrane transport"/>
    <property type="evidence" value="ECO:0007669"/>
    <property type="project" value="TreeGrafter"/>
</dbReference>
<organism evidence="3 4">
    <name type="scientific">Nitzschia inconspicua</name>
    <dbReference type="NCBI Taxonomy" id="303405"/>
    <lineage>
        <taxon>Eukaryota</taxon>
        <taxon>Sar</taxon>
        <taxon>Stramenopiles</taxon>
        <taxon>Ochrophyta</taxon>
        <taxon>Bacillariophyta</taxon>
        <taxon>Bacillariophyceae</taxon>
        <taxon>Bacillariophycidae</taxon>
        <taxon>Bacillariales</taxon>
        <taxon>Bacillariaceae</taxon>
        <taxon>Nitzschia</taxon>
    </lineage>
</organism>
<name>A0A9K3Q6K9_9STRA</name>
<dbReference type="GO" id="GO:0090522">
    <property type="term" value="P:vesicle tethering involved in exocytosis"/>
    <property type="evidence" value="ECO:0007669"/>
    <property type="project" value="UniProtKB-UniRule"/>
</dbReference>
<dbReference type="GO" id="GO:0006612">
    <property type="term" value="P:protein targeting to membrane"/>
    <property type="evidence" value="ECO:0007669"/>
    <property type="project" value="UniProtKB-UniRule"/>
</dbReference>
<dbReference type="PANTHER" id="PTHR14146:SF0">
    <property type="entry name" value="EXOCYST COMPLEX COMPONENT 4"/>
    <property type="match status" value="1"/>
</dbReference>
<comment type="function">
    <text evidence="1">Component of the exocyst complex involved in the docking of exocytic vesicles with fusion sites on the plasma membrane.</text>
</comment>
<keyword evidence="4" id="KW-1185">Reference proteome</keyword>
<feature type="region of interest" description="Disordered" evidence="2">
    <location>
        <begin position="494"/>
        <end position="517"/>
    </location>
</feature>
<feature type="region of interest" description="Disordered" evidence="2">
    <location>
        <begin position="550"/>
        <end position="569"/>
    </location>
</feature>
<protein>
    <recommendedName>
        <fullName evidence="1">Exocyst complex component Sec8</fullName>
    </recommendedName>
</protein>
<feature type="region of interest" description="Disordered" evidence="2">
    <location>
        <begin position="1"/>
        <end position="90"/>
    </location>
</feature>
<reference evidence="3" key="1">
    <citation type="journal article" date="2021" name="Sci. Rep.">
        <title>Diploid genomic architecture of Nitzschia inconspicua, an elite biomass production diatom.</title>
        <authorList>
            <person name="Oliver A."/>
            <person name="Podell S."/>
            <person name="Pinowska A."/>
            <person name="Traller J.C."/>
            <person name="Smith S.R."/>
            <person name="McClure R."/>
            <person name="Beliaev A."/>
            <person name="Bohutskyi P."/>
            <person name="Hill E.A."/>
            <person name="Rabines A."/>
            <person name="Zheng H."/>
            <person name="Allen L.Z."/>
            <person name="Kuo A."/>
            <person name="Grigoriev I.V."/>
            <person name="Allen A.E."/>
            <person name="Hazlebeck D."/>
            <person name="Allen E.E."/>
        </authorList>
    </citation>
    <scope>NUCLEOTIDE SEQUENCE</scope>
    <source>
        <strain evidence="3">Hildebrandi</strain>
    </source>
</reference>
<gene>
    <name evidence="3" type="ORF">IV203_034116</name>
</gene>
<keyword evidence="1" id="KW-0813">Transport</keyword>
<accession>A0A9K3Q6K9</accession>
<feature type="region of interest" description="Disordered" evidence="2">
    <location>
        <begin position="209"/>
        <end position="228"/>
    </location>
</feature>
<keyword evidence="1" id="KW-0268">Exocytosis</keyword>
<comment type="similarity">
    <text evidence="1">Belongs to the SEC8 family.</text>
</comment>
<evidence type="ECO:0000313" key="3">
    <source>
        <dbReference type="EMBL" id="KAG7373392.1"/>
    </source>
</evidence>
<proteinExistence type="inferred from homology"/>
<feature type="compositionally biased region" description="Polar residues" evidence="2">
    <location>
        <begin position="24"/>
        <end position="37"/>
    </location>
</feature>
<comment type="caution">
    <text evidence="3">The sequence shown here is derived from an EMBL/GenBank/DDBJ whole genome shotgun (WGS) entry which is preliminary data.</text>
</comment>
<dbReference type="GO" id="GO:0015031">
    <property type="term" value="P:protein transport"/>
    <property type="evidence" value="ECO:0007669"/>
    <property type="project" value="UniProtKB-KW"/>
</dbReference>
<evidence type="ECO:0000256" key="1">
    <source>
        <dbReference type="RuleBase" id="RU367079"/>
    </source>
</evidence>
<reference evidence="3" key="2">
    <citation type="submission" date="2021-04" db="EMBL/GenBank/DDBJ databases">
        <authorList>
            <person name="Podell S."/>
        </authorList>
    </citation>
    <scope>NUCLEOTIDE SEQUENCE</scope>
    <source>
        <strain evidence="3">Hildebrandi</strain>
    </source>
</reference>